<name>A0A059ZF54_ACIBA</name>
<dbReference type="Proteomes" id="UP000179937">
    <property type="component" value="Unassembled WGS sequence"/>
</dbReference>
<reference evidence="12 17" key="4">
    <citation type="submission" date="2018-07" db="EMBL/GenBank/DDBJ databases">
        <authorList>
            <consortium name="Pathogen Informatics"/>
        </authorList>
    </citation>
    <scope>NUCLEOTIDE SEQUENCE [LARGE SCALE GENOMIC DNA]</scope>
    <source>
        <strain evidence="12 17">4300STDY7045823</strain>
    </source>
</reference>
<reference evidence="5 21" key="8">
    <citation type="submission" date="2019-10" db="EMBL/GenBank/DDBJ databases">
        <title>Genetic environment of the oxa23 gene and comparative analysis of carbapenem resistant Acinetobacter baumannii isolates belonging to global clone 1, lineage 2 recovered in a burns hospital outbreak in 2012-2013.</title>
        <authorList>
            <person name="Douraghi M."/>
            <person name="Aris P."/>
            <person name="Kenyon J."/>
            <person name="Hamidian M."/>
        </authorList>
    </citation>
    <scope>NUCLEOTIDE SEQUENCE [LARGE SCALE GENOMIC DNA]</scope>
    <source>
        <strain evidence="5 21">ABS103</strain>
    </source>
</reference>
<protein>
    <submittedName>
        <fullName evidence="7">Uncharacterized protein</fullName>
    </submittedName>
</protein>
<evidence type="ECO:0000313" key="12">
    <source>
        <dbReference type="EMBL" id="SST26151.1"/>
    </source>
</evidence>
<evidence type="ECO:0000313" key="16">
    <source>
        <dbReference type="Proteomes" id="UP000237823"/>
    </source>
</evidence>
<dbReference type="EMBL" id="CP061525">
    <property type="protein sequence ID" value="QNV23257.1"/>
    <property type="molecule type" value="Genomic_DNA"/>
</dbReference>
<proteinExistence type="predicted"/>
<reference evidence="1" key="11">
    <citation type="submission" date="2020-12" db="EMBL/GenBank/DDBJ databases">
        <authorList>
            <consortium name="Clinical and Environmental Microbiology Branch: Whole genome sequencing antimicrobial resistance pathogens in the healthcare setting"/>
        </authorList>
    </citation>
    <scope>NUCLEOTIDE SEQUENCE</scope>
    <source>
        <strain evidence="1">2018HL-00813</strain>
        <strain evidence="2">2021GN-00227</strain>
    </source>
</reference>
<dbReference type="KEGG" id="abw:BL01_00065"/>
<dbReference type="AlphaFoldDB" id="A0A059ZF54"/>
<dbReference type="EMBL" id="PHJU02000033">
    <property type="protein sequence ID" value="PQL81541.1"/>
    <property type="molecule type" value="Genomic_DNA"/>
</dbReference>
<sequence length="112" mass="12521">MITSKTILDMVEYWLNHPVNGKYGSDFGAPLYDLLMAPLDSRVADSFLIKMKKDLPILSELNSDQLALYSQTEGFETVHIHLSIMNVNIDLNQVADRLGKSVTGETYDINAS</sequence>
<evidence type="ECO:0000313" key="14">
    <source>
        <dbReference type="Proteomes" id="UP000179937"/>
    </source>
</evidence>
<reference evidence="9 16" key="2">
    <citation type="submission" date="2017-04" db="EMBL/GenBank/DDBJ databases">
        <title>Comparison of Acinetobacter baumannii whole genome sequences from two major hospitals in Kuwait.</title>
        <authorList>
            <person name="Nasser K."/>
            <person name="Habibi N."/>
            <person name="Khan M.W."/>
            <person name="Purohit P."/>
            <person name="Al-Obaid I."/>
            <person name="Dhar R."/>
            <person name="Al-Fouzan W."/>
            <person name="Mustafa A.S."/>
        </authorList>
    </citation>
    <scope>NUCLEOTIDE SEQUENCE [LARGE SCALE GENOMIC DNA]</scope>
    <source>
        <strain evidence="9 16">KUFAR57</strain>
    </source>
</reference>
<dbReference type="EMBL" id="VMAF01000002">
    <property type="protein sequence ID" value="MDR8429998.1"/>
    <property type="molecule type" value="Genomic_DNA"/>
</dbReference>
<dbReference type="EMBL" id="ABFEVW030000013">
    <property type="protein sequence ID" value="EMN1071854.1"/>
    <property type="molecule type" value="Genomic_DNA"/>
</dbReference>
<evidence type="ECO:0000313" key="13">
    <source>
        <dbReference type="EMBL" id="TPU65172.1"/>
    </source>
</evidence>
<evidence type="ECO:0000313" key="21">
    <source>
        <dbReference type="Proteomes" id="UP000461234"/>
    </source>
</evidence>
<reference evidence="8 15" key="3">
    <citation type="submission" date="2018-02" db="EMBL/GenBank/DDBJ databases">
        <title>Acinetobacter baumanii whole genome sequence.</title>
        <authorList>
            <person name="Qasim Z.J."/>
        </authorList>
    </citation>
    <scope>NUCLEOTIDE SEQUENCE [LARGE SCALE GENOMIC DNA]</scope>
    <source>
        <strain evidence="8 15">ZQ8</strain>
    </source>
</reference>
<dbReference type="Proteomes" id="UP000315888">
    <property type="component" value="Unassembled WGS sequence"/>
</dbReference>
<dbReference type="KEGG" id="abau:IX87_01370"/>
<evidence type="ECO:0000313" key="5">
    <source>
        <dbReference type="EMBL" id="MQR50767.1"/>
    </source>
</evidence>
<dbReference type="Proteomes" id="UP000439424">
    <property type="component" value="Unassembled WGS sequence"/>
</dbReference>
<evidence type="ECO:0000313" key="17">
    <source>
        <dbReference type="Proteomes" id="UP000252694"/>
    </source>
</evidence>
<evidence type="ECO:0000313" key="1">
    <source>
        <dbReference type="EMBL" id="EGY2378042.1"/>
    </source>
</evidence>
<reference evidence="3" key="7">
    <citation type="submission" date="2019-07" db="EMBL/GenBank/DDBJ databases">
        <title>Biological characteristics of mucoid Acinetobacter baumannii from a general hospital in China.</title>
        <authorList>
            <person name="Hua X."/>
            <person name="Yu Y."/>
        </authorList>
    </citation>
    <scope>NUCLEOTIDE SEQUENCE</scope>
    <source>
        <strain evidence="3">N41</strain>
        <strain evidence="4">N8</strain>
    </source>
</reference>
<dbReference type="EMBL" id="AAYLMQ010000029">
    <property type="protein sequence ID" value="EGY2378042.1"/>
    <property type="molecule type" value="Genomic_DNA"/>
</dbReference>
<organism evidence="7 14">
    <name type="scientific">Acinetobacter baumannii</name>
    <dbReference type="NCBI Taxonomy" id="470"/>
    <lineage>
        <taxon>Bacteria</taxon>
        <taxon>Pseudomonadati</taxon>
        <taxon>Pseudomonadota</taxon>
        <taxon>Gammaproteobacteria</taxon>
        <taxon>Moraxellales</taxon>
        <taxon>Moraxellaceae</taxon>
        <taxon>Acinetobacter</taxon>
        <taxon>Acinetobacter calcoaceticus/baumannii complex</taxon>
    </lineage>
</organism>
<reference evidence="7 14" key="1">
    <citation type="submission" date="2016-05" db="EMBL/GenBank/DDBJ databases">
        <title>The evolution of Acinetobacter baumannii in vivo.</title>
        <authorList>
            <person name="Hua X."/>
            <person name="Yu Y."/>
        </authorList>
    </citation>
    <scope>NUCLEOTIDE SEQUENCE [LARGE SCALE GENOMIC DNA]</scope>
    <source>
        <strain evidence="7 14">XH647</strain>
    </source>
</reference>
<dbReference type="EMBL" id="RXLU01000022">
    <property type="protein sequence ID" value="RTQ82340.1"/>
    <property type="molecule type" value="Genomic_DNA"/>
</dbReference>
<evidence type="ECO:0000313" key="22">
    <source>
        <dbReference type="Proteomes" id="UP000516419"/>
    </source>
</evidence>
<dbReference type="PATRIC" id="fig|470.1288.peg.12"/>
<dbReference type="EMBL" id="VMBB01000013">
    <property type="protein sequence ID" value="MDR8260863.1"/>
    <property type="molecule type" value="Genomic_DNA"/>
</dbReference>
<dbReference type="EMBL" id="ABFEVW020000013">
    <property type="protein sequence ID" value="EKU3568757.1"/>
    <property type="molecule type" value="Genomic_DNA"/>
</dbReference>
<evidence type="ECO:0000313" key="11">
    <source>
        <dbReference type="EMBL" id="RTQ82340.1"/>
    </source>
</evidence>
<evidence type="ECO:0000313" key="10">
    <source>
        <dbReference type="EMBL" id="QNV23257.1"/>
    </source>
</evidence>
<dbReference type="EMBL" id="WIOC01000024">
    <property type="protein sequence ID" value="MQR50767.1"/>
    <property type="molecule type" value="Genomic_DNA"/>
</dbReference>
<dbReference type="EMBL" id="WPIP01000047">
    <property type="protein sequence ID" value="MVM91529.1"/>
    <property type="molecule type" value="Genomic_DNA"/>
</dbReference>
<reference evidence="6 20" key="9">
    <citation type="submission" date="2019-11" db="EMBL/GenBank/DDBJ databases">
        <title>Multidrug-resistant Acinetobacter baumannii moving toward extensively drug-resistant over fifteen years in South of Brazil.</title>
        <authorList>
            <person name="Fedrigo N.H."/>
            <person name="Cerdeira L."/>
            <person name="Fuga B."/>
            <person name="Marini P.V.B."/>
            <person name="Shinohara D.R."/>
            <person name="Carrara-Marroni F.E."/>
            <person name="Lincopan N."/>
            <person name="Tognim M.C.B."/>
        </authorList>
    </citation>
    <scope>NUCLEOTIDE SEQUENCE [LARGE SCALE GENOMIC DNA]</scope>
    <source>
        <strain evidence="6 20">Ac576</strain>
    </source>
</reference>
<dbReference type="Proteomes" id="UP000252694">
    <property type="component" value="Unassembled WGS sequence"/>
</dbReference>
<dbReference type="EMBL" id="VHGY01000022">
    <property type="protein sequence ID" value="TPU65172.1"/>
    <property type="molecule type" value="Genomic_DNA"/>
</dbReference>
<dbReference type="RefSeq" id="WP_000633139.1">
    <property type="nucleotide sequence ID" value="NZ_AP024415.1"/>
</dbReference>
<dbReference type="GeneID" id="92796745"/>
<dbReference type="Proteomes" id="UP000461234">
    <property type="component" value="Unassembled WGS sequence"/>
</dbReference>
<accession>A0A059ZF54</accession>
<reference evidence="10 22" key="10">
    <citation type="submission" date="2020-09" db="EMBL/GenBank/DDBJ databases">
        <title>Carbapenem-Resistant Acinetobacter baumannii devoid of typical resistance factors.</title>
        <authorList>
            <person name="Hoffmann M."/>
            <person name="Luo Y."/>
            <person name="Strain E."/>
            <person name="Rand H."/>
            <person name="Javkar K.G."/>
        </authorList>
    </citation>
    <scope>NUCLEOTIDE SEQUENCE [LARGE SCALE GENOMIC DNA]</scope>
    <source>
        <strain evidence="10 22">CFSAN093705</strain>
    </source>
</reference>
<gene>
    <name evidence="7" type="ORF">A7M90_12715</name>
    <name evidence="9" type="ORF">B9W25_08535</name>
    <name evidence="8" type="ORF">CV954_015165</name>
    <name evidence="11" type="ORF">EJ062_05900</name>
    <name evidence="5" type="ORF">F2P40_15815</name>
    <name evidence="13" type="ORF">FJU42_08250</name>
    <name evidence="4" type="ORF">FPK63_02660</name>
    <name evidence="3" type="ORF">FPK87_10340</name>
    <name evidence="10" type="ORF">FQZ18_07975</name>
    <name evidence="6" type="ORF">GNY86_08365</name>
    <name evidence="1" type="ORF">JHZ39_002439</name>
    <name evidence="2" type="ORF">MKP18_002162</name>
    <name evidence="12" type="ORF">SAMEA104305318_02679</name>
</gene>
<evidence type="ECO:0000313" key="19">
    <source>
        <dbReference type="Proteomes" id="UP000315888"/>
    </source>
</evidence>
<evidence type="ECO:0000313" key="9">
    <source>
        <dbReference type="EMBL" id="PRN35357.1"/>
    </source>
</evidence>
<dbReference type="Proteomes" id="UP000516419">
    <property type="component" value="Chromosome"/>
</dbReference>
<evidence type="ECO:0000313" key="8">
    <source>
        <dbReference type="EMBL" id="PQL81541.1"/>
    </source>
</evidence>
<dbReference type="EMBL" id="NEPB01000013">
    <property type="protein sequence ID" value="PRN35357.1"/>
    <property type="molecule type" value="Genomic_DNA"/>
</dbReference>
<evidence type="ECO:0000313" key="2">
    <source>
        <dbReference type="EMBL" id="EKU3568757.1"/>
    </source>
</evidence>
<dbReference type="Proteomes" id="UP000237823">
    <property type="component" value="Unassembled WGS sequence"/>
</dbReference>
<dbReference type="Proteomes" id="UP000233757">
    <property type="component" value="Unassembled WGS sequence"/>
</dbReference>
<evidence type="ECO:0000313" key="4">
    <source>
        <dbReference type="EMBL" id="MDR8429998.1"/>
    </source>
</evidence>
<dbReference type="EMBL" id="UFMQ01000013">
    <property type="protein sequence ID" value="SST26151.1"/>
    <property type="molecule type" value="Genomic_DNA"/>
</dbReference>
<dbReference type="EMBL" id="LYKI01000003">
    <property type="protein sequence ID" value="OIG74993.1"/>
    <property type="molecule type" value="Genomic_DNA"/>
</dbReference>
<evidence type="ECO:0000313" key="20">
    <source>
        <dbReference type="Proteomes" id="UP000439424"/>
    </source>
</evidence>
<evidence type="ECO:0000313" key="6">
    <source>
        <dbReference type="EMBL" id="MVM91529.1"/>
    </source>
</evidence>
<evidence type="ECO:0000313" key="15">
    <source>
        <dbReference type="Proteomes" id="UP000233757"/>
    </source>
</evidence>
<evidence type="ECO:0000313" key="18">
    <source>
        <dbReference type="Proteomes" id="UP000268239"/>
    </source>
</evidence>
<reference evidence="11 18" key="5">
    <citation type="submission" date="2018-12" db="EMBL/GenBank/DDBJ databases">
        <title>Draft Genome Sequences Human Pathogenic Acinetobacter baumannii Strains.</title>
        <authorList>
            <person name="Madhi M."/>
            <person name="Ronco T."/>
            <person name="Olsen R.H."/>
            <person name="Hassani A."/>
        </authorList>
    </citation>
    <scope>NUCLEOTIDE SEQUENCE [LARGE SCALE GENOMIC DNA]</scope>
    <source>
        <strain evidence="11 18">AB3</strain>
    </source>
</reference>
<reference evidence="13 19" key="6">
    <citation type="submission" date="2019-06" db="EMBL/GenBank/DDBJ databases">
        <title>A Diverse Panel of Clinical Acinetobacter baumannii for Research Use.</title>
        <authorList>
            <person name="Mcgann P."/>
            <person name="Snesrud E."/>
            <person name="Galac M.R."/>
        </authorList>
    </citation>
    <scope>NUCLEOTIDE SEQUENCE [LARGE SCALE GENOMIC DNA]</scope>
    <source>
        <strain evidence="13 19">MRSN14237</strain>
    </source>
</reference>
<dbReference type="Proteomes" id="UP000268239">
    <property type="component" value="Unassembled WGS sequence"/>
</dbReference>
<evidence type="ECO:0000313" key="3">
    <source>
        <dbReference type="EMBL" id="MDR8260863.1"/>
    </source>
</evidence>
<evidence type="ECO:0000313" key="7">
    <source>
        <dbReference type="EMBL" id="OIG74993.1"/>
    </source>
</evidence>